<dbReference type="InterPro" id="IPR031315">
    <property type="entry name" value="LNS2/PITP"/>
</dbReference>
<feature type="compositionally biased region" description="Gly residues" evidence="3">
    <location>
        <begin position="825"/>
        <end position="834"/>
    </location>
</feature>
<dbReference type="GO" id="GO:0009062">
    <property type="term" value="P:fatty acid catabolic process"/>
    <property type="evidence" value="ECO:0007669"/>
    <property type="project" value="TreeGrafter"/>
</dbReference>
<reference evidence="5" key="1">
    <citation type="journal article" date="2023" name="PhytoFront">
        <title>Draft Genome Resources of Seven Strains of Tilletia horrida, Causal Agent of Kernel Smut of Rice.</title>
        <authorList>
            <person name="Khanal S."/>
            <person name="Antony Babu S."/>
            <person name="Zhou X.G."/>
        </authorList>
    </citation>
    <scope>NUCLEOTIDE SEQUENCE</scope>
    <source>
        <strain evidence="5">TX6</strain>
    </source>
</reference>
<feature type="compositionally biased region" description="Polar residues" evidence="3">
    <location>
        <begin position="378"/>
        <end position="395"/>
    </location>
</feature>
<feature type="region of interest" description="Disordered" evidence="3">
    <location>
        <begin position="247"/>
        <end position="355"/>
    </location>
</feature>
<evidence type="ECO:0000313" key="6">
    <source>
        <dbReference type="Proteomes" id="UP001176517"/>
    </source>
</evidence>
<sequence>MQYVGRLMSTVYNSITPNINPATLSGAIDIIVVEREVKKPRDPNGDPNDVEVTTELASTPFHVRFGKMSVLRPGERKVTLHLNGAAEPLPFHMKVGETGEAFFVLEVDEEDSDAIPDALVTSPLLSAASSPSATPSFGGPEDSSQDEGAYDVEPLDLGAAAVSSVEIQATRAATQAAVARSQQAEIARSTAGLTNLSLDDPEADSEVRSATASSQQTAVDSSTTSAVPVSSKELDIMLDMDGYKVTGEAGQDHRHHHFSKMLRRAAQKADEEEAQADDELRREAEVFFGGRRSGSTGSKSGGSHSRTLSSPLQAALDLANGPSKPFRPFESQSRRSRRASFSIGTEDSDSDNTRASAAEIARELKAVSAARRGGEDPGNTSPRSDSVAFVSSDTQQEPEEVNGEELTHRLLARAKSDPAIDVSAVGDGHEAAEKIMEEVIRGPAASLRSRQVLIETKASKKFIKTLRLSSDQLKSLNLKKGMNTISFSVTSSYSGVATCTARIFLWQSNFQVVVSDIDGTITKSDALGHVFNMIGRDWTHLGVAKLYTDVARNGYHVMYLTSRAIGQADTTRDYLKNINQNGYRLPDGPVIMSPDRLITSLHREVILRKPEVFKMACLRDIARLFGCDFRGGPSGTSHQANSSGALAPPTSAQTVGAELRGQDLESAAATGANNAQHSSTPTPFFAGFGNRITDALSYRSVNVPSSRIFTIDWNGQVKMELLDTAGYNTSYVNMNELVDQFFPVIQAAEVSHPRQREYNDVNYWRAPIVEFDLPPMEDLSPPVSPALSARSGRSIRSTISIRSSVSKRSATAAAVLDSEERNGSGTNGANGGAGPSSPTSGATRLSRFGLSSLGLGRRGSNATSDAKAARAATLQPSSSVPATESLGELERGNGKGGKAGGIAFPESVPPPDLLMDDDDPLLAQGEVRFDWK</sequence>
<feature type="region of interest" description="Disordered" evidence="3">
    <location>
        <begin position="126"/>
        <end position="149"/>
    </location>
</feature>
<evidence type="ECO:0000256" key="3">
    <source>
        <dbReference type="SAM" id="MobiDB-lite"/>
    </source>
</evidence>
<proteinExistence type="inferred from homology"/>
<feature type="compositionally biased region" description="Polar residues" evidence="3">
    <location>
        <begin position="208"/>
        <end position="226"/>
    </location>
</feature>
<dbReference type="Pfam" id="PF08235">
    <property type="entry name" value="LNS2"/>
    <property type="match status" value="2"/>
</dbReference>
<protein>
    <submittedName>
        <fullName evidence="5">Lipin Ned1</fullName>
        <ecNumber evidence="5">3.1.3.4</ecNumber>
    </submittedName>
</protein>
<name>A0AAN6JTB4_9BASI</name>
<dbReference type="Gene3D" id="3.40.50.1000">
    <property type="entry name" value="HAD superfamily/HAD-like"/>
    <property type="match status" value="1"/>
</dbReference>
<evidence type="ECO:0000259" key="4">
    <source>
        <dbReference type="SMART" id="SM00775"/>
    </source>
</evidence>
<feature type="compositionally biased region" description="Low complexity" evidence="3">
    <location>
        <begin position="835"/>
        <end position="872"/>
    </location>
</feature>
<dbReference type="Pfam" id="PF04571">
    <property type="entry name" value="Lipin_N"/>
    <property type="match status" value="1"/>
</dbReference>
<keyword evidence="2" id="KW-0597">Phosphoprotein</keyword>
<dbReference type="FunFam" id="3.40.50.1000:FF:000063">
    <property type="entry name" value="Nuclear elongation and deformation protein"/>
    <property type="match status" value="1"/>
</dbReference>
<dbReference type="Proteomes" id="UP001176517">
    <property type="component" value="Unassembled WGS sequence"/>
</dbReference>
<evidence type="ECO:0000313" key="5">
    <source>
        <dbReference type="EMBL" id="KAK0556535.1"/>
    </source>
</evidence>
<feature type="compositionally biased region" description="Low complexity" evidence="3">
    <location>
        <begin position="289"/>
        <end position="306"/>
    </location>
</feature>
<dbReference type="EMBL" id="JAPDMZ010000014">
    <property type="protein sequence ID" value="KAK0556535.1"/>
    <property type="molecule type" value="Genomic_DNA"/>
</dbReference>
<feature type="domain" description="LNS2/PITP" evidence="4">
    <location>
        <begin position="512"/>
        <end position="720"/>
    </location>
</feature>
<comment type="similarity">
    <text evidence="1">Belongs to the lipin family.</text>
</comment>
<dbReference type="InterPro" id="IPR036412">
    <property type="entry name" value="HAD-like_sf"/>
</dbReference>
<feature type="compositionally biased region" description="Basic residues" evidence="3">
    <location>
        <begin position="253"/>
        <end position="266"/>
    </location>
</feature>
<accession>A0AAN6JTB4</accession>
<feature type="compositionally biased region" description="Low complexity" evidence="3">
    <location>
        <begin position="126"/>
        <end position="136"/>
    </location>
</feature>
<dbReference type="GO" id="GO:0005634">
    <property type="term" value="C:nucleus"/>
    <property type="evidence" value="ECO:0007669"/>
    <property type="project" value="TreeGrafter"/>
</dbReference>
<dbReference type="InterPro" id="IPR013209">
    <property type="entry name" value="LNS2"/>
</dbReference>
<dbReference type="InterPro" id="IPR007651">
    <property type="entry name" value="Lipin_N"/>
</dbReference>
<dbReference type="InterPro" id="IPR026058">
    <property type="entry name" value="LIPIN"/>
</dbReference>
<organism evidence="5 6">
    <name type="scientific">Tilletia horrida</name>
    <dbReference type="NCBI Taxonomy" id="155126"/>
    <lineage>
        <taxon>Eukaryota</taxon>
        <taxon>Fungi</taxon>
        <taxon>Dikarya</taxon>
        <taxon>Basidiomycota</taxon>
        <taxon>Ustilaginomycotina</taxon>
        <taxon>Exobasidiomycetes</taxon>
        <taxon>Tilletiales</taxon>
        <taxon>Tilletiaceae</taxon>
        <taxon>Tilletia</taxon>
    </lineage>
</organism>
<feature type="region of interest" description="Disordered" evidence="3">
    <location>
        <begin position="812"/>
        <end position="919"/>
    </location>
</feature>
<dbReference type="PANTHER" id="PTHR12181:SF12">
    <property type="entry name" value="PHOSPHATIDATE PHOSPHATASE"/>
    <property type="match status" value="1"/>
</dbReference>
<evidence type="ECO:0000256" key="2">
    <source>
        <dbReference type="ARBA" id="ARBA00022553"/>
    </source>
</evidence>
<dbReference type="PANTHER" id="PTHR12181">
    <property type="entry name" value="LIPIN"/>
    <property type="match status" value="1"/>
</dbReference>
<dbReference type="InterPro" id="IPR023214">
    <property type="entry name" value="HAD_sf"/>
</dbReference>
<dbReference type="SUPFAM" id="SSF56784">
    <property type="entry name" value="HAD-like"/>
    <property type="match status" value="1"/>
</dbReference>
<feature type="region of interest" description="Disordered" evidence="3">
    <location>
        <begin position="367"/>
        <end position="401"/>
    </location>
</feature>
<evidence type="ECO:0000256" key="1">
    <source>
        <dbReference type="ARBA" id="ARBA00005476"/>
    </source>
</evidence>
<dbReference type="GO" id="GO:0019432">
    <property type="term" value="P:triglyceride biosynthetic process"/>
    <property type="evidence" value="ECO:0007669"/>
    <property type="project" value="TreeGrafter"/>
</dbReference>
<keyword evidence="5" id="KW-0378">Hydrolase</keyword>
<feature type="region of interest" description="Disordered" evidence="3">
    <location>
        <begin position="192"/>
        <end position="226"/>
    </location>
</feature>
<dbReference type="AlphaFoldDB" id="A0AAN6JTB4"/>
<gene>
    <name evidence="5" type="primary">ned1</name>
    <name evidence="5" type="ORF">OC846_001103</name>
</gene>
<comment type="caution">
    <text evidence="5">The sequence shown here is derived from an EMBL/GenBank/DDBJ whole genome shotgun (WGS) entry which is preliminary data.</text>
</comment>
<dbReference type="SMART" id="SM00775">
    <property type="entry name" value="LNS2"/>
    <property type="match status" value="1"/>
</dbReference>
<keyword evidence="6" id="KW-1185">Reference proteome</keyword>
<dbReference type="EC" id="3.1.3.4" evidence="5"/>
<dbReference type="GO" id="GO:0008195">
    <property type="term" value="F:phosphatidate phosphatase activity"/>
    <property type="evidence" value="ECO:0007669"/>
    <property type="project" value="UniProtKB-EC"/>
</dbReference>